<gene>
    <name evidence="1" type="ORF">BS50DRAFT_239929</name>
</gene>
<name>A0A2T2P2N4_CORCC</name>
<keyword evidence="2" id="KW-1185">Reference proteome</keyword>
<dbReference type="AlphaFoldDB" id="A0A2T2P2N4"/>
<evidence type="ECO:0000313" key="1">
    <source>
        <dbReference type="EMBL" id="PSN71950.1"/>
    </source>
</evidence>
<proteinExistence type="predicted"/>
<evidence type="ECO:0000313" key="2">
    <source>
        <dbReference type="Proteomes" id="UP000240883"/>
    </source>
</evidence>
<sequence length="197" mass="22416">MPCQSACPTASLPRIPSLTCHQILHHQVETILQYPTTCHSCPFPRRGSKTRNQTTVGQLNGPLPKASTRKHLFTPCQILYFGKVRRLRCYSAKSLFDRSAPPSPRDSFRHAFGQYSRRCRLFSAFFLAMAVHHLVTECRKIDCSSTHLHQRLPGLLNCTFFSKGYTLVVEIYPTFVYRKLHGIVFGDGFVRLNLSAT</sequence>
<organism evidence="1 2">
    <name type="scientific">Corynespora cassiicola Philippines</name>
    <dbReference type="NCBI Taxonomy" id="1448308"/>
    <lineage>
        <taxon>Eukaryota</taxon>
        <taxon>Fungi</taxon>
        <taxon>Dikarya</taxon>
        <taxon>Ascomycota</taxon>
        <taxon>Pezizomycotina</taxon>
        <taxon>Dothideomycetes</taxon>
        <taxon>Pleosporomycetidae</taxon>
        <taxon>Pleosporales</taxon>
        <taxon>Corynesporascaceae</taxon>
        <taxon>Corynespora</taxon>
    </lineage>
</organism>
<protein>
    <submittedName>
        <fullName evidence="1">Uncharacterized protein</fullName>
    </submittedName>
</protein>
<dbReference type="Proteomes" id="UP000240883">
    <property type="component" value="Unassembled WGS sequence"/>
</dbReference>
<reference evidence="1 2" key="1">
    <citation type="journal article" date="2018" name="Front. Microbiol.">
        <title>Genome-Wide Analysis of Corynespora cassiicola Leaf Fall Disease Putative Effectors.</title>
        <authorList>
            <person name="Lopez D."/>
            <person name="Ribeiro S."/>
            <person name="Label P."/>
            <person name="Fumanal B."/>
            <person name="Venisse J.S."/>
            <person name="Kohler A."/>
            <person name="de Oliveira R.R."/>
            <person name="Labutti K."/>
            <person name="Lipzen A."/>
            <person name="Lail K."/>
            <person name="Bauer D."/>
            <person name="Ohm R.A."/>
            <person name="Barry K.W."/>
            <person name="Spatafora J."/>
            <person name="Grigoriev I.V."/>
            <person name="Martin F.M."/>
            <person name="Pujade-Renaud V."/>
        </authorList>
    </citation>
    <scope>NUCLEOTIDE SEQUENCE [LARGE SCALE GENOMIC DNA]</scope>
    <source>
        <strain evidence="1 2">Philippines</strain>
    </source>
</reference>
<dbReference type="EMBL" id="KZ678130">
    <property type="protein sequence ID" value="PSN71950.1"/>
    <property type="molecule type" value="Genomic_DNA"/>
</dbReference>
<accession>A0A2T2P2N4</accession>